<sequence>MFAWILHFEAERLTFDPFVHYGSTPRPEPPEQESPTTELENPSFVATYIDVLNNVGNDYVFWVNAWETGAAQYKSSYLTSFSDCQVLLSDPKLDSGYISQPYAISVVSGERMSSDLVTIRNALMCLVNATSKPTIISTINRLRIVPTLLATIAVFRQCWGIRVNSMETRLTDMSQYLRDGIDCYSSHLDTLIEKSISQTIDQTSANQLEMYKKTINQFTQYDIRVEILLAHLQTDRITVWVEQVLDTAFALLSNLLTCDEARADFQMCQGAPAFIIDIIDEAVNLYKETIDRLSQPRPESHDSDSETSSSLYSDVNIAELGALRRIIRSGSGVLANAAASPHIKPVMAETGLVTVLRILNSFGERVPDEAERADFEEILSNASNALFRLSVHADTSRRMLHMNGIALLLNVYRNSLHSADVIQHLTATLVNLSTDEECQRAIGTPEAIKLILTTIRKSMEKSTFLLQSLCAVLVNLSVQDTVKVMIGKEGGVKLLIDILETHASTNMEVTETVCSALANLATIRDNADRIVKQNGIPYIIAALRTHILHPAACEKACRALHKLISNKAAKDKMAANGAANAFVNTFQHHLQKNERIVEHCIVCLRVLSQSSDFNNLLRRAKKVYPKNTLFA</sequence>
<dbReference type="Gene3D" id="1.25.10.10">
    <property type="entry name" value="Leucine-rich Repeat Variant"/>
    <property type="match status" value="2"/>
</dbReference>
<dbReference type="SMART" id="SM00185">
    <property type="entry name" value="ARM"/>
    <property type="match status" value="4"/>
</dbReference>
<dbReference type="Pfam" id="PF00514">
    <property type="entry name" value="Arm"/>
    <property type="match status" value="1"/>
</dbReference>
<evidence type="ECO:0000313" key="3">
    <source>
        <dbReference type="Proteomes" id="UP001281761"/>
    </source>
</evidence>
<dbReference type="PANTHER" id="PTHR23315:SF7">
    <property type="entry name" value="U-BOX DOMAIN-CONTAINING PROTEIN 4"/>
    <property type="match status" value="1"/>
</dbReference>
<proteinExistence type="predicted"/>
<dbReference type="PROSITE" id="PS50176">
    <property type="entry name" value="ARM_REPEAT"/>
    <property type="match status" value="2"/>
</dbReference>
<keyword evidence="3" id="KW-1185">Reference proteome</keyword>
<accession>A0ABQ9YCP1</accession>
<feature type="repeat" description="ARM" evidence="1">
    <location>
        <begin position="490"/>
        <end position="535"/>
    </location>
</feature>
<dbReference type="PANTHER" id="PTHR23315">
    <property type="entry name" value="U BOX DOMAIN-CONTAINING"/>
    <property type="match status" value="1"/>
</dbReference>
<name>A0ABQ9YCP1_9EUKA</name>
<evidence type="ECO:0000313" key="2">
    <source>
        <dbReference type="EMBL" id="KAK2961485.1"/>
    </source>
</evidence>
<dbReference type="SUPFAM" id="SSF48371">
    <property type="entry name" value="ARM repeat"/>
    <property type="match status" value="1"/>
</dbReference>
<comment type="caution">
    <text evidence="2">The sequence shown here is derived from an EMBL/GenBank/DDBJ whole genome shotgun (WGS) entry which is preliminary data.</text>
</comment>
<feature type="repeat" description="ARM" evidence="1">
    <location>
        <begin position="403"/>
        <end position="442"/>
    </location>
</feature>
<protein>
    <submittedName>
        <fullName evidence="2">Uncharacterized protein</fullName>
    </submittedName>
</protein>
<organism evidence="2 3">
    <name type="scientific">Blattamonas nauphoetae</name>
    <dbReference type="NCBI Taxonomy" id="2049346"/>
    <lineage>
        <taxon>Eukaryota</taxon>
        <taxon>Metamonada</taxon>
        <taxon>Preaxostyla</taxon>
        <taxon>Oxymonadida</taxon>
        <taxon>Blattamonas</taxon>
    </lineage>
</organism>
<dbReference type="EMBL" id="JARBJD010000016">
    <property type="protein sequence ID" value="KAK2961485.1"/>
    <property type="molecule type" value="Genomic_DNA"/>
</dbReference>
<gene>
    <name evidence="2" type="ORF">BLNAU_3607</name>
</gene>
<dbReference type="InterPro" id="IPR011989">
    <property type="entry name" value="ARM-like"/>
</dbReference>
<evidence type="ECO:0000256" key="1">
    <source>
        <dbReference type="PROSITE-ProRule" id="PRU00259"/>
    </source>
</evidence>
<dbReference type="Proteomes" id="UP001281761">
    <property type="component" value="Unassembled WGS sequence"/>
</dbReference>
<dbReference type="InterPro" id="IPR000225">
    <property type="entry name" value="Armadillo"/>
</dbReference>
<reference evidence="2 3" key="1">
    <citation type="journal article" date="2022" name="bioRxiv">
        <title>Genomics of Preaxostyla Flagellates Illuminates Evolutionary Transitions and the Path Towards Mitochondrial Loss.</title>
        <authorList>
            <person name="Novak L.V.F."/>
            <person name="Treitli S.C."/>
            <person name="Pyrih J."/>
            <person name="Halakuc P."/>
            <person name="Pipaliya S.V."/>
            <person name="Vacek V."/>
            <person name="Brzon O."/>
            <person name="Soukal P."/>
            <person name="Eme L."/>
            <person name="Dacks J.B."/>
            <person name="Karnkowska A."/>
            <person name="Elias M."/>
            <person name="Hampl V."/>
        </authorList>
    </citation>
    <scope>NUCLEOTIDE SEQUENCE [LARGE SCALE GENOMIC DNA]</scope>
    <source>
        <strain evidence="2">NAU3</strain>
        <tissue evidence="2">Gut</tissue>
    </source>
</reference>
<dbReference type="InterPro" id="IPR016024">
    <property type="entry name" value="ARM-type_fold"/>
</dbReference>